<reference evidence="1 2" key="1">
    <citation type="submission" date="2018-06" db="EMBL/GenBank/DDBJ databases">
        <title>Genome analysis of cellulolytic fungus Trichoderma lentiforme CFAM-422.</title>
        <authorList>
            <person name="Steindorff A.S."/>
            <person name="Formighieri E.F."/>
            <person name="Midorikawa G.E.O."/>
            <person name="Tamietti M.S."/>
            <person name="Ramos E.Z."/>
            <person name="Silva A.S."/>
            <person name="Bon E.P.S."/>
            <person name="Mendes T.D."/>
            <person name="Damaso M.C.T."/>
            <person name="Favaro L.C.L."/>
        </authorList>
    </citation>
    <scope>NUCLEOTIDE SEQUENCE [LARGE SCALE GENOMIC DNA]</scope>
    <source>
        <strain evidence="1 2">CFAM-422</strain>
    </source>
</reference>
<keyword evidence="2" id="KW-1185">Reference proteome</keyword>
<dbReference type="Proteomes" id="UP000801864">
    <property type="component" value="Unassembled WGS sequence"/>
</dbReference>
<sequence length="79" mass="9417">MYQLYSLRPMGNYSHWTPYDDDYEHPAVDSDMSIGQAYPTDEATPILDGNTRTLFRLRTVITWTMMTKRIIARYWARHL</sequence>
<organism evidence="1 2">
    <name type="scientific">Trichoderma lentiforme</name>
    <dbReference type="NCBI Taxonomy" id="1567552"/>
    <lineage>
        <taxon>Eukaryota</taxon>
        <taxon>Fungi</taxon>
        <taxon>Dikarya</taxon>
        <taxon>Ascomycota</taxon>
        <taxon>Pezizomycotina</taxon>
        <taxon>Sordariomycetes</taxon>
        <taxon>Hypocreomycetidae</taxon>
        <taxon>Hypocreales</taxon>
        <taxon>Hypocreaceae</taxon>
        <taxon>Trichoderma</taxon>
    </lineage>
</organism>
<comment type="caution">
    <text evidence="1">The sequence shown here is derived from an EMBL/GenBank/DDBJ whole genome shotgun (WGS) entry which is preliminary data.</text>
</comment>
<dbReference type="EMBL" id="QLNT01000006">
    <property type="protein sequence ID" value="KAF3073615.1"/>
    <property type="molecule type" value="Genomic_DNA"/>
</dbReference>
<accession>A0A9P4XJ75</accession>
<proteinExistence type="predicted"/>
<name>A0A9P4XJ75_9HYPO</name>
<protein>
    <submittedName>
        <fullName evidence="1">Uncharacterized protein</fullName>
    </submittedName>
</protein>
<gene>
    <name evidence="1" type="ORF">CFAM422_004217</name>
</gene>
<evidence type="ECO:0000313" key="2">
    <source>
        <dbReference type="Proteomes" id="UP000801864"/>
    </source>
</evidence>
<dbReference type="AlphaFoldDB" id="A0A9P4XJ75"/>
<evidence type="ECO:0000313" key="1">
    <source>
        <dbReference type="EMBL" id="KAF3073615.1"/>
    </source>
</evidence>